<sequence>MASTLENLSIGATPGNGVASVQQQKNHQNQQNQQQQNQNQQPDFLSNTNWLNQLSGDLLDSFPLDNIESMGSSSSTLSERPADFSSPVFPLAASCYGAIAASPSIPESSRISEKIGTPDYIVSKPSANQTLNSSFDFSPDANATVQTGDSYIPSSAAQPAFYQDLFSSLTDNSSAEFDTVKTINPAMAVIRKSPVLKSQSVSKMIDPTLTMSTPPESYQPSFASIDSSFDVSPLTSFDPQPPSSAASSISSSPSIFYNSARSSITSASTSSANSGLGLRTPNFKSPTVQATAPISSSTATNSNRNPSVVAVKNRHGVHCINGKRVSDSRMSLVQLAIVLGLGENTAEASMREKQISSILKDELGFPLGRKTWIRDTPAEERDQLMDALLVRVEQKYHYGYDRDSLGVVVRRASYYLMQGRLRRERRINKKRNSISQSSIKRKKRKSVELAVAPASS</sequence>
<dbReference type="AlphaFoldDB" id="A0A7D9GXL8"/>
<reference evidence="2 3" key="1">
    <citation type="submission" date="2019-07" db="EMBL/GenBank/DDBJ databases">
        <authorList>
            <person name="Friedrich A."/>
            <person name="Schacherer J."/>
        </authorList>
    </citation>
    <scope>NUCLEOTIDE SEQUENCE [LARGE SCALE GENOMIC DNA]</scope>
</reference>
<feature type="compositionally biased region" description="Low complexity" evidence="1">
    <location>
        <begin position="22"/>
        <end position="41"/>
    </location>
</feature>
<evidence type="ECO:0000313" key="2">
    <source>
        <dbReference type="EMBL" id="VUG16282.1"/>
    </source>
</evidence>
<name>A0A7D9GXL8_DEKBR</name>
<organism evidence="2 3">
    <name type="scientific">Dekkera bruxellensis</name>
    <name type="common">Brettanomyces custersii</name>
    <dbReference type="NCBI Taxonomy" id="5007"/>
    <lineage>
        <taxon>Eukaryota</taxon>
        <taxon>Fungi</taxon>
        <taxon>Dikarya</taxon>
        <taxon>Ascomycota</taxon>
        <taxon>Saccharomycotina</taxon>
        <taxon>Pichiomycetes</taxon>
        <taxon>Pichiales</taxon>
        <taxon>Pichiaceae</taxon>
        <taxon>Brettanomyces</taxon>
    </lineage>
</organism>
<evidence type="ECO:0000313" key="3">
    <source>
        <dbReference type="Proteomes" id="UP000478008"/>
    </source>
</evidence>
<gene>
    <name evidence="2" type="ORF">DEBR0S1_12728G</name>
</gene>
<dbReference type="EMBL" id="CABFWN010000001">
    <property type="protein sequence ID" value="VUG16282.1"/>
    <property type="molecule type" value="Genomic_DNA"/>
</dbReference>
<evidence type="ECO:0000256" key="1">
    <source>
        <dbReference type="SAM" id="MobiDB-lite"/>
    </source>
</evidence>
<dbReference type="Proteomes" id="UP000478008">
    <property type="component" value="Unassembled WGS sequence"/>
</dbReference>
<feature type="region of interest" description="Disordered" evidence="1">
    <location>
        <begin position="267"/>
        <end position="304"/>
    </location>
</feature>
<feature type="region of interest" description="Disordered" evidence="1">
    <location>
        <begin position="1"/>
        <end position="48"/>
    </location>
</feature>
<feature type="compositionally biased region" description="Low complexity" evidence="1">
    <location>
        <begin position="243"/>
        <end position="252"/>
    </location>
</feature>
<keyword evidence="3" id="KW-1185">Reference proteome</keyword>
<feature type="compositionally biased region" description="Polar residues" evidence="1">
    <location>
        <begin position="282"/>
        <end position="304"/>
    </location>
</feature>
<protein>
    <submittedName>
        <fullName evidence="2">DEBR0S1_12728g1_1</fullName>
    </submittedName>
</protein>
<proteinExistence type="predicted"/>
<accession>A0A7D9GXL8</accession>
<feature type="region of interest" description="Disordered" evidence="1">
    <location>
        <begin position="233"/>
        <end position="252"/>
    </location>
</feature>
<feature type="region of interest" description="Disordered" evidence="1">
    <location>
        <begin position="428"/>
        <end position="456"/>
    </location>
</feature>